<accession>A0A8H5LRM6</accession>
<dbReference type="InterPro" id="IPR005595">
    <property type="entry name" value="TRAP_alpha"/>
</dbReference>
<evidence type="ECO:0000313" key="13">
    <source>
        <dbReference type="Proteomes" id="UP000559256"/>
    </source>
</evidence>
<name>A0A8H5LRM6_9AGAR</name>
<keyword evidence="5 10" id="KW-1133">Transmembrane helix</keyword>
<evidence type="ECO:0000313" key="12">
    <source>
        <dbReference type="EMBL" id="KAF5366983.1"/>
    </source>
</evidence>
<evidence type="ECO:0000256" key="9">
    <source>
        <dbReference type="SAM" id="MobiDB-lite"/>
    </source>
</evidence>
<evidence type="ECO:0000256" key="7">
    <source>
        <dbReference type="ARBA" id="ARBA00037565"/>
    </source>
</evidence>
<evidence type="ECO:0000256" key="1">
    <source>
        <dbReference type="ARBA" id="ARBA00004115"/>
    </source>
</evidence>
<reference evidence="12 13" key="1">
    <citation type="journal article" date="2020" name="ISME J.">
        <title>Uncovering the hidden diversity of litter-decomposition mechanisms in mushroom-forming fungi.</title>
        <authorList>
            <person name="Floudas D."/>
            <person name="Bentzer J."/>
            <person name="Ahren D."/>
            <person name="Johansson T."/>
            <person name="Persson P."/>
            <person name="Tunlid A."/>
        </authorList>
    </citation>
    <scope>NUCLEOTIDE SEQUENCE [LARGE SCALE GENOMIC DNA]</scope>
    <source>
        <strain evidence="12 13">CBS 291.85</strain>
    </source>
</reference>
<keyword evidence="3 11" id="KW-0732">Signal</keyword>
<feature type="signal peptide" evidence="11">
    <location>
        <begin position="1"/>
        <end position="22"/>
    </location>
</feature>
<dbReference type="EMBL" id="JAACJM010000020">
    <property type="protein sequence ID" value="KAF5366983.1"/>
    <property type="molecule type" value="Genomic_DNA"/>
</dbReference>
<gene>
    <name evidence="12" type="ORF">D9758_003969</name>
</gene>
<comment type="function">
    <text evidence="7">Is probably involved in a pathway contributing to genomic integrity.</text>
</comment>
<comment type="caution">
    <text evidence="12">The sequence shown here is derived from an EMBL/GenBank/DDBJ whole genome shotgun (WGS) entry which is preliminary data.</text>
</comment>
<evidence type="ECO:0000256" key="10">
    <source>
        <dbReference type="SAM" id="Phobius"/>
    </source>
</evidence>
<protein>
    <recommendedName>
        <fullName evidence="14">Translocon-associated protein subunit alpha</fullName>
    </recommendedName>
</protein>
<keyword evidence="4" id="KW-0256">Endoplasmic reticulum</keyword>
<feature type="chain" id="PRO_5034803792" description="Translocon-associated protein subunit alpha" evidence="11">
    <location>
        <begin position="23"/>
        <end position="264"/>
    </location>
</feature>
<keyword evidence="13" id="KW-1185">Reference proteome</keyword>
<evidence type="ECO:0000256" key="8">
    <source>
        <dbReference type="ARBA" id="ARBA00038311"/>
    </source>
</evidence>
<sequence length="264" mass="28829">MRFFTVLSAALSFASLVSFVSGAEVVFDEPEIEIESEEVGEQGLIAAASWPESNPFGHVVNGEKNDIHILVENKSPKNMTLLSIAGSIKNAESDVLLKNLSTLSYGIALLEGVKLQVPYSFYSEFKPGDVRLNIWLEHVVDDEKIQLEVFDGIVTVVEPEGSWFDFKLISTYLVVSAFVGGLSYVAYLSFVPQQKKSKKPRTVSAPVGTVTATSAGGYQEEWIPEHHLRKPKTSRKQSGVVSSGDELSGAETSGTEGRKRKGKK</sequence>
<dbReference type="GO" id="GO:0005789">
    <property type="term" value="C:endoplasmic reticulum membrane"/>
    <property type="evidence" value="ECO:0007669"/>
    <property type="project" value="UniProtKB-SubCell"/>
</dbReference>
<evidence type="ECO:0000256" key="2">
    <source>
        <dbReference type="ARBA" id="ARBA00022692"/>
    </source>
</evidence>
<dbReference type="Proteomes" id="UP000559256">
    <property type="component" value="Unassembled WGS sequence"/>
</dbReference>
<evidence type="ECO:0000256" key="11">
    <source>
        <dbReference type="SAM" id="SignalP"/>
    </source>
</evidence>
<evidence type="ECO:0000256" key="6">
    <source>
        <dbReference type="ARBA" id="ARBA00023136"/>
    </source>
</evidence>
<keyword evidence="6 10" id="KW-0472">Membrane</keyword>
<keyword evidence="2 10" id="KW-0812">Transmembrane</keyword>
<proteinExistence type="inferred from homology"/>
<organism evidence="12 13">
    <name type="scientific">Tetrapyrgos nigripes</name>
    <dbReference type="NCBI Taxonomy" id="182062"/>
    <lineage>
        <taxon>Eukaryota</taxon>
        <taxon>Fungi</taxon>
        <taxon>Dikarya</taxon>
        <taxon>Basidiomycota</taxon>
        <taxon>Agaricomycotina</taxon>
        <taxon>Agaricomycetes</taxon>
        <taxon>Agaricomycetidae</taxon>
        <taxon>Agaricales</taxon>
        <taxon>Marasmiineae</taxon>
        <taxon>Marasmiaceae</taxon>
        <taxon>Tetrapyrgos</taxon>
    </lineage>
</organism>
<evidence type="ECO:0008006" key="14">
    <source>
        <dbReference type="Google" id="ProtNLM"/>
    </source>
</evidence>
<dbReference type="Pfam" id="PF03896">
    <property type="entry name" value="TRAP_alpha"/>
    <property type="match status" value="1"/>
</dbReference>
<dbReference type="AlphaFoldDB" id="A0A8H5LRM6"/>
<dbReference type="PANTHER" id="PTHR12924">
    <property type="entry name" value="TRANSLOCON-ASSOCIATED PROTEIN, ALPHA SUBUNIT"/>
    <property type="match status" value="1"/>
</dbReference>
<dbReference type="PANTHER" id="PTHR12924:SF0">
    <property type="entry name" value="TRANSLOCON-ASSOCIATED PROTEIN SUBUNIT ALPHA"/>
    <property type="match status" value="1"/>
</dbReference>
<dbReference type="OrthoDB" id="1926781at2759"/>
<feature type="transmembrane region" description="Helical" evidence="10">
    <location>
        <begin position="169"/>
        <end position="191"/>
    </location>
</feature>
<comment type="subcellular location">
    <subcellularLocation>
        <location evidence="1">Endoplasmic reticulum membrane</location>
        <topology evidence="1">Single-pass type I membrane protein</topology>
    </subcellularLocation>
</comment>
<evidence type="ECO:0000256" key="5">
    <source>
        <dbReference type="ARBA" id="ARBA00022989"/>
    </source>
</evidence>
<evidence type="ECO:0000256" key="4">
    <source>
        <dbReference type="ARBA" id="ARBA00022824"/>
    </source>
</evidence>
<comment type="similarity">
    <text evidence="8">Belongs to the IRC22 family.</text>
</comment>
<feature type="region of interest" description="Disordered" evidence="9">
    <location>
        <begin position="218"/>
        <end position="264"/>
    </location>
</feature>
<evidence type="ECO:0000256" key="3">
    <source>
        <dbReference type="ARBA" id="ARBA00022729"/>
    </source>
</evidence>